<reference evidence="3 4" key="1">
    <citation type="submission" date="2019-02" db="EMBL/GenBank/DDBJ databases">
        <title>Deep-cultivation of Planctomycetes and their phenomic and genomic characterization uncovers novel biology.</title>
        <authorList>
            <person name="Wiegand S."/>
            <person name="Jogler M."/>
            <person name="Boedeker C."/>
            <person name="Pinto D."/>
            <person name="Vollmers J."/>
            <person name="Rivas-Marin E."/>
            <person name="Kohn T."/>
            <person name="Peeters S.H."/>
            <person name="Heuer A."/>
            <person name="Rast P."/>
            <person name="Oberbeckmann S."/>
            <person name="Bunk B."/>
            <person name="Jeske O."/>
            <person name="Meyerdierks A."/>
            <person name="Storesund J.E."/>
            <person name="Kallscheuer N."/>
            <person name="Luecker S."/>
            <person name="Lage O.M."/>
            <person name="Pohl T."/>
            <person name="Merkel B.J."/>
            <person name="Hornburger P."/>
            <person name="Mueller R.-W."/>
            <person name="Bruemmer F."/>
            <person name="Labrenz M."/>
            <person name="Spormann A.M."/>
            <person name="Op den Camp H."/>
            <person name="Overmann J."/>
            <person name="Amann R."/>
            <person name="Jetten M.S.M."/>
            <person name="Mascher T."/>
            <person name="Medema M.H."/>
            <person name="Devos D.P."/>
            <person name="Kaster A.-K."/>
            <person name="Ovreas L."/>
            <person name="Rohde M."/>
            <person name="Galperin M.Y."/>
            <person name="Jogler C."/>
        </authorList>
    </citation>
    <scope>NUCLEOTIDE SEQUENCE [LARGE SCALE GENOMIC DNA]</scope>
    <source>
        <strain evidence="3 4">Mal33</strain>
    </source>
</reference>
<dbReference type="Proteomes" id="UP000316770">
    <property type="component" value="Chromosome"/>
</dbReference>
<name>A0A518IXK9_9BACT</name>
<feature type="region of interest" description="Disordered" evidence="1">
    <location>
        <begin position="32"/>
        <end position="63"/>
    </location>
</feature>
<gene>
    <name evidence="3" type="ORF">Mal33_38440</name>
</gene>
<dbReference type="RefSeq" id="WP_145287564.1">
    <property type="nucleotide sequence ID" value="NZ_CP036318.1"/>
</dbReference>
<sequence length="272" mass="28979" precursor="true">MNSATIAPLAVAGFLIASLPITGLAQPESPALNANPFAARPPQNQAPLFQGPSTTEDPTPGDLEKSAKMIQPKNSASDVDRFSSEAIEEALRRPVEAMFSDEPLENIIEILADKAGIPIRIDRRGLDDLGLTTDIPVTTAIKRASLEAALSIILSDLDLTHTIANEHLVITSVEAAESQLITRIYWSGETGLQADRNAIDLITATVTPDTWEELGGPSVIRGIETESGSSSGLVVTTTHFTHRKLQQLLDMIAAGAKEKVIAMEMKSPGLTP</sequence>
<protein>
    <submittedName>
        <fullName evidence="3">Uncharacterized protein</fullName>
    </submittedName>
</protein>
<proteinExistence type="predicted"/>
<accession>A0A518IXK9</accession>
<evidence type="ECO:0000313" key="4">
    <source>
        <dbReference type="Proteomes" id="UP000316770"/>
    </source>
</evidence>
<dbReference type="AlphaFoldDB" id="A0A518IXK9"/>
<evidence type="ECO:0000313" key="3">
    <source>
        <dbReference type="EMBL" id="QDV57829.1"/>
    </source>
</evidence>
<keyword evidence="4" id="KW-1185">Reference proteome</keyword>
<keyword evidence="2" id="KW-0732">Signal</keyword>
<organism evidence="3 4">
    <name type="scientific">Rosistilla oblonga</name>
    <dbReference type="NCBI Taxonomy" id="2527990"/>
    <lineage>
        <taxon>Bacteria</taxon>
        <taxon>Pseudomonadati</taxon>
        <taxon>Planctomycetota</taxon>
        <taxon>Planctomycetia</taxon>
        <taxon>Pirellulales</taxon>
        <taxon>Pirellulaceae</taxon>
        <taxon>Rosistilla</taxon>
    </lineage>
</organism>
<evidence type="ECO:0000256" key="2">
    <source>
        <dbReference type="SAM" id="SignalP"/>
    </source>
</evidence>
<dbReference type="EMBL" id="CP036318">
    <property type="protein sequence ID" value="QDV57829.1"/>
    <property type="molecule type" value="Genomic_DNA"/>
</dbReference>
<evidence type="ECO:0000256" key="1">
    <source>
        <dbReference type="SAM" id="MobiDB-lite"/>
    </source>
</evidence>
<feature type="compositionally biased region" description="Polar residues" evidence="1">
    <location>
        <begin position="42"/>
        <end position="57"/>
    </location>
</feature>
<feature type="signal peptide" evidence="2">
    <location>
        <begin position="1"/>
        <end position="25"/>
    </location>
</feature>
<feature type="chain" id="PRO_5021920014" evidence="2">
    <location>
        <begin position="26"/>
        <end position="272"/>
    </location>
</feature>